<reference evidence="1 2" key="2">
    <citation type="submission" date="2018-11" db="EMBL/GenBank/DDBJ databases">
        <authorList>
            <consortium name="Pathogen Informatics"/>
        </authorList>
    </citation>
    <scope>NUCLEOTIDE SEQUENCE [LARGE SCALE GENOMIC DNA]</scope>
</reference>
<dbReference type="WBParaSite" id="GPUH_0002493101-mRNA-1">
    <property type="protein sequence ID" value="GPUH_0002493101-mRNA-1"/>
    <property type="gene ID" value="GPUH_0002493101"/>
</dbReference>
<proteinExistence type="predicted"/>
<dbReference type="EMBL" id="UYRT01102945">
    <property type="protein sequence ID" value="VDN43487.1"/>
    <property type="molecule type" value="Genomic_DNA"/>
</dbReference>
<protein>
    <submittedName>
        <fullName evidence="3">Chitin-binding type-2 domain-containing protein</fullName>
    </submittedName>
</protein>
<dbReference type="AlphaFoldDB" id="A0A183EVB0"/>
<dbReference type="OrthoDB" id="5788572at2759"/>
<evidence type="ECO:0000313" key="3">
    <source>
        <dbReference type="WBParaSite" id="GPUH_0002493101-mRNA-1"/>
    </source>
</evidence>
<evidence type="ECO:0000313" key="1">
    <source>
        <dbReference type="EMBL" id="VDN43487.1"/>
    </source>
</evidence>
<gene>
    <name evidence="1" type="ORF">GPUH_LOCUS24901</name>
</gene>
<organism evidence="3">
    <name type="scientific">Gongylonema pulchrum</name>
    <dbReference type="NCBI Taxonomy" id="637853"/>
    <lineage>
        <taxon>Eukaryota</taxon>
        <taxon>Metazoa</taxon>
        <taxon>Ecdysozoa</taxon>
        <taxon>Nematoda</taxon>
        <taxon>Chromadorea</taxon>
        <taxon>Rhabditida</taxon>
        <taxon>Spirurina</taxon>
        <taxon>Spiruromorpha</taxon>
        <taxon>Spiruroidea</taxon>
        <taxon>Gongylonematidae</taxon>
        <taxon>Gongylonema</taxon>
    </lineage>
</organism>
<sequence length="131" mass="14393">MKGKPSGGGGVDDRCLSDADCDSYLQCVDNRGMLSCQVIPGKLPYMECTSELDCNRFQKCVFNERYKKNLCTTVPQYPSSSTTTPFWDGGIGSGVVPPTSIGSGVFPIGFEKECSADYHVSFKFFNRDIKM</sequence>
<accession>A0A183EVB0</accession>
<keyword evidence="2" id="KW-1185">Reference proteome</keyword>
<reference evidence="3" key="1">
    <citation type="submission" date="2016-06" db="UniProtKB">
        <authorList>
            <consortium name="WormBaseParasite"/>
        </authorList>
    </citation>
    <scope>IDENTIFICATION</scope>
</reference>
<name>A0A183EVB0_9BILA</name>
<evidence type="ECO:0000313" key="2">
    <source>
        <dbReference type="Proteomes" id="UP000271098"/>
    </source>
</evidence>
<dbReference type="Proteomes" id="UP000271098">
    <property type="component" value="Unassembled WGS sequence"/>
</dbReference>